<dbReference type="GO" id="GO:0032259">
    <property type="term" value="P:methylation"/>
    <property type="evidence" value="ECO:0007669"/>
    <property type="project" value="UniProtKB-KW"/>
</dbReference>
<evidence type="ECO:0000313" key="6">
    <source>
        <dbReference type="Proteomes" id="UP000678228"/>
    </source>
</evidence>
<dbReference type="PANTHER" id="PTHR44942">
    <property type="entry name" value="METHYLTRANSF_11 DOMAIN-CONTAINING PROTEIN"/>
    <property type="match status" value="1"/>
</dbReference>
<protein>
    <submittedName>
        <fullName evidence="5">Class I SAM-dependent methyltransferase</fullName>
    </submittedName>
</protein>
<evidence type="ECO:0000256" key="1">
    <source>
        <dbReference type="ARBA" id="ARBA00008361"/>
    </source>
</evidence>
<comment type="similarity">
    <text evidence="1">Belongs to the methyltransferase superfamily.</text>
</comment>
<dbReference type="EMBL" id="JAGKSQ010000004">
    <property type="protein sequence ID" value="MBP3951770.1"/>
    <property type="molecule type" value="Genomic_DNA"/>
</dbReference>
<organism evidence="5 6">
    <name type="scientific">Halalkalibacter suaedae</name>
    <dbReference type="NCBI Taxonomy" id="2822140"/>
    <lineage>
        <taxon>Bacteria</taxon>
        <taxon>Bacillati</taxon>
        <taxon>Bacillota</taxon>
        <taxon>Bacilli</taxon>
        <taxon>Bacillales</taxon>
        <taxon>Bacillaceae</taxon>
        <taxon>Halalkalibacter</taxon>
    </lineage>
</organism>
<dbReference type="InterPro" id="IPR051052">
    <property type="entry name" value="Diverse_substrate_MTase"/>
</dbReference>
<dbReference type="InterPro" id="IPR013216">
    <property type="entry name" value="Methyltransf_11"/>
</dbReference>
<name>A0A940WSN6_9BACI</name>
<feature type="domain" description="Methyltransferase type 11" evidence="4">
    <location>
        <begin position="38"/>
        <end position="132"/>
    </location>
</feature>
<dbReference type="InterPro" id="IPR029063">
    <property type="entry name" value="SAM-dependent_MTases_sf"/>
</dbReference>
<proteinExistence type="inferred from homology"/>
<gene>
    <name evidence="5" type="ORF">J7W16_11550</name>
</gene>
<dbReference type="Pfam" id="PF08241">
    <property type="entry name" value="Methyltransf_11"/>
    <property type="match status" value="1"/>
</dbReference>
<dbReference type="CDD" id="cd02440">
    <property type="entry name" value="AdoMet_MTases"/>
    <property type="match status" value="1"/>
</dbReference>
<sequence length="251" mass="29066">MDLEKTTIEYEKYRHGYPKELLNRLKGYEIGLKEQRILDIGTSNGIFARDLARNGSEVIGIDLSSKLIEQAERINFEDKLPIKYLVGNVENLPFESNSIEVVTAAYCWHWFNKLKAAEEVIRVLKPNGRLAIINYDWLPQTNISCYTNELIQEFNRKSTSKDKLAMYPEWIEELHSTGFTSIETFSFDVNVNYTTESWIGRIQASPEIGGALSKEEMGCFNQKLETFLEHEVMEESFDIPYRIFAIIGLKR</sequence>
<evidence type="ECO:0000259" key="4">
    <source>
        <dbReference type="Pfam" id="PF08241"/>
    </source>
</evidence>
<dbReference type="Gene3D" id="3.40.50.150">
    <property type="entry name" value="Vaccinia Virus protein VP39"/>
    <property type="match status" value="1"/>
</dbReference>
<dbReference type="RefSeq" id="WP_210597459.1">
    <property type="nucleotide sequence ID" value="NZ_JAGKSQ010000004.1"/>
</dbReference>
<keyword evidence="3" id="KW-0808">Transferase</keyword>
<evidence type="ECO:0000256" key="3">
    <source>
        <dbReference type="ARBA" id="ARBA00022679"/>
    </source>
</evidence>
<evidence type="ECO:0000313" key="5">
    <source>
        <dbReference type="EMBL" id="MBP3951770.1"/>
    </source>
</evidence>
<reference evidence="5" key="1">
    <citation type="submission" date="2021-03" db="EMBL/GenBank/DDBJ databases">
        <title>Bacillus suaedae sp. nov., isolated from Suaeda aralocaspica.</title>
        <authorList>
            <person name="Lei R.F.R."/>
        </authorList>
    </citation>
    <scope>NUCLEOTIDE SEQUENCE</scope>
    <source>
        <strain evidence="5">YZJH907-2</strain>
    </source>
</reference>
<keyword evidence="2 5" id="KW-0489">Methyltransferase</keyword>
<comment type="caution">
    <text evidence="5">The sequence shown here is derived from an EMBL/GenBank/DDBJ whole genome shotgun (WGS) entry which is preliminary data.</text>
</comment>
<evidence type="ECO:0000256" key="2">
    <source>
        <dbReference type="ARBA" id="ARBA00022603"/>
    </source>
</evidence>
<dbReference type="SUPFAM" id="SSF53335">
    <property type="entry name" value="S-adenosyl-L-methionine-dependent methyltransferases"/>
    <property type="match status" value="1"/>
</dbReference>
<dbReference type="AlphaFoldDB" id="A0A940WSN6"/>
<accession>A0A940WSN6</accession>
<dbReference type="GO" id="GO:0008757">
    <property type="term" value="F:S-adenosylmethionine-dependent methyltransferase activity"/>
    <property type="evidence" value="ECO:0007669"/>
    <property type="project" value="InterPro"/>
</dbReference>
<keyword evidence="6" id="KW-1185">Reference proteome</keyword>
<dbReference type="PANTHER" id="PTHR44942:SF4">
    <property type="entry name" value="METHYLTRANSFERASE TYPE 11 DOMAIN-CONTAINING PROTEIN"/>
    <property type="match status" value="1"/>
</dbReference>
<dbReference type="Proteomes" id="UP000678228">
    <property type="component" value="Unassembled WGS sequence"/>
</dbReference>